<evidence type="ECO:0000313" key="16">
    <source>
        <dbReference type="EMBL" id="KAH8360197.1"/>
    </source>
</evidence>
<dbReference type="Pfam" id="PF00067">
    <property type="entry name" value="p450"/>
    <property type="match status" value="1"/>
</dbReference>
<dbReference type="Proteomes" id="UP001200034">
    <property type="component" value="Unassembled WGS sequence"/>
</dbReference>
<dbReference type="GO" id="GO:0016705">
    <property type="term" value="F:oxidoreductase activity, acting on paired donors, with incorporation or reduction of molecular oxygen"/>
    <property type="evidence" value="ECO:0007669"/>
    <property type="project" value="InterPro"/>
</dbReference>
<evidence type="ECO:0000256" key="14">
    <source>
        <dbReference type="PIRSR" id="PIRSR602401-1"/>
    </source>
</evidence>
<dbReference type="PANTHER" id="PTHR24291:SF189">
    <property type="entry name" value="CYTOCHROME P450 4C3-RELATED"/>
    <property type="match status" value="1"/>
</dbReference>
<dbReference type="PRINTS" id="PR00463">
    <property type="entry name" value="EP450I"/>
</dbReference>
<evidence type="ECO:0000256" key="13">
    <source>
        <dbReference type="ARBA" id="ARBA00023136"/>
    </source>
</evidence>
<dbReference type="PANTHER" id="PTHR24291">
    <property type="entry name" value="CYTOCHROME P450 FAMILY 4"/>
    <property type="match status" value="1"/>
</dbReference>
<comment type="caution">
    <text evidence="16">The sequence shown here is derived from an EMBL/GenBank/DDBJ whole genome shotgun (WGS) entry which is preliminary data.</text>
</comment>
<evidence type="ECO:0000256" key="1">
    <source>
        <dbReference type="ARBA" id="ARBA00001971"/>
    </source>
</evidence>
<dbReference type="PRINTS" id="PR00385">
    <property type="entry name" value="P450"/>
</dbReference>
<sequence>MLSVSLLFAYLVILWLYLLWRRRSLYRVMFQLPGPIGYPILGSLHKLWNNEGVNTLGNWTLRYGPSYLFWVGPTPMYIVSDPGLIQELLNSPHAINKSQLVYGVIQQLLGAGILTLDNPVWSKHRRLLNVAFAHNILLSFMPIFNEESTALVQEFDTFVGQGEKELLSRFQNFSLRTATQTTMGTEVKKEDTYKSDILVNKYKRYCILNYSLNIVTIMLLKVFLQLIIDEKLDNSNNSSSKIATTTFIDVAIEQFRNRVFNYSNLEEEANTIVFGAFETTALTMTYTLMNLAMFPEYQERVFEEIKSVFPNAGDFEVTYEEIQKLEYLDMVINESMRLMPTFPITARKISQDLKLSNGIVLPKGLEIGISVLQTHRSKDIWGPDAHTYNPDHFLPSNLQDKHPYAFLPFLKGKRSCIGAKYASILMKMTLAKILRNYKFSTNYRLEDLVIVDYVTLKFKETPGLQLERRD</sequence>
<comment type="function">
    <text evidence="2">May be involved in the metabolism of insect hormones and in the breakdown of synthetic insecticides.</text>
</comment>
<keyword evidence="17" id="KW-1185">Reference proteome</keyword>
<dbReference type="EMBL" id="JAJJHW010003409">
    <property type="protein sequence ID" value="KAH8360197.1"/>
    <property type="molecule type" value="Genomic_DNA"/>
</dbReference>
<keyword evidence="6 14" id="KW-0349">Heme</keyword>
<keyword evidence="12" id="KW-0503">Monooxygenase</keyword>
<dbReference type="InterPro" id="IPR001128">
    <property type="entry name" value="Cyt_P450"/>
</dbReference>
<keyword evidence="8" id="KW-0256">Endoplasmic reticulum</keyword>
<evidence type="ECO:0000256" key="8">
    <source>
        <dbReference type="ARBA" id="ARBA00022824"/>
    </source>
</evidence>
<keyword evidence="10" id="KW-0560">Oxidoreductase</keyword>
<evidence type="ECO:0000256" key="6">
    <source>
        <dbReference type="ARBA" id="ARBA00022617"/>
    </source>
</evidence>
<evidence type="ECO:0000256" key="7">
    <source>
        <dbReference type="ARBA" id="ARBA00022723"/>
    </source>
</evidence>
<evidence type="ECO:0000256" key="3">
    <source>
        <dbReference type="ARBA" id="ARBA00004174"/>
    </source>
</evidence>
<dbReference type="GO" id="GO:0004497">
    <property type="term" value="F:monooxygenase activity"/>
    <property type="evidence" value="ECO:0007669"/>
    <property type="project" value="UniProtKB-KW"/>
</dbReference>
<evidence type="ECO:0000256" key="5">
    <source>
        <dbReference type="ARBA" id="ARBA00010617"/>
    </source>
</evidence>
<keyword evidence="9" id="KW-0492">Microsome</keyword>
<feature type="binding site" description="axial binding residue" evidence="14">
    <location>
        <position position="416"/>
    </location>
    <ligand>
        <name>heme</name>
        <dbReference type="ChEBI" id="CHEBI:30413"/>
    </ligand>
    <ligandPart>
        <name>Fe</name>
        <dbReference type="ChEBI" id="CHEBI:18248"/>
    </ligandPart>
</feature>
<organism evidence="16 17">
    <name type="scientific">Drosophila rubida</name>
    <dbReference type="NCBI Taxonomy" id="30044"/>
    <lineage>
        <taxon>Eukaryota</taxon>
        <taxon>Metazoa</taxon>
        <taxon>Ecdysozoa</taxon>
        <taxon>Arthropoda</taxon>
        <taxon>Hexapoda</taxon>
        <taxon>Insecta</taxon>
        <taxon>Pterygota</taxon>
        <taxon>Neoptera</taxon>
        <taxon>Endopterygota</taxon>
        <taxon>Diptera</taxon>
        <taxon>Brachycera</taxon>
        <taxon>Muscomorpha</taxon>
        <taxon>Ephydroidea</taxon>
        <taxon>Drosophilidae</taxon>
        <taxon>Drosophila</taxon>
    </lineage>
</organism>
<evidence type="ECO:0000256" key="9">
    <source>
        <dbReference type="ARBA" id="ARBA00022848"/>
    </source>
</evidence>
<dbReference type="InterPro" id="IPR050196">
    <property type="entry name" value="Cytochrome_P450_Monoox"/>
</dbReference>
<name>A0AAD4JUZ7_9MUSC</name>
<keyword evidence="15" id="KW-0812">Transmembrane</keyword>
<reference evidence="16" key="1">
    <citation type="journal article" date="2021" name="Mol. Ecol. Resour.">
        <title>Phylogenomic analyses of the genus Drosophila reveals genomic signals of climate adaptation.</title>
        <authorList>
            <person name="Li F."/>
            <person name="Rane R.V."/>
            <person name="Luria V."/>
            <person name="Xiong Z."/>
            <person name="Chen J."/>
            <person name="Li Z."/>
            <person name="Catullo R.A."/>
            <person name="Griffin P.C."/>
            <person name="Schiffer M."/>
            <person name="Pearce S."/>
            <person name="Lee S.F."/>
            <person name="McElroy K."/>
            <person name="Stocker A."/>
            <person name="Shirriffs J."/>
            <person name="Cockerell F."/>
            <person name="Coppin C."/>
            <person name="Sgro C.M."/>
            <person name="Karger A."/>
            <person name="Cain J.W."/>
            <person name="Weber J.A."/>
            <person name="Santpere G."/>
            <person name="Kirschner M.W."/>
            <person name="Hoffmann A.A."/>
            <person name="Oakeshott J.G."/>
            <person name="Zhang G."/>
        </authorList>
    </citation>
    <scope>NUCLEOTIDE SEQUENCE</scope>
    <source>
        <strain evidence="16">BGI-SZ-2011g</strain>
    </source>
</reference>
<comment type="cofactor">
    <cofactor evidence="1 14">
        <name>heme</name>
        <dbReference type="ChEBI" id="CHEBI:30413"/>
    </cofactor>
</comment>
<dbReference type="GO" id="GO:0005506">
    <property type="term" value="F:iron ion binding"/>
    <property type="evidence" value="ECO:0007669"/>
    <property type="project" value="InterPro"/>
</dbReference>
<comment type="similarity">
    <text evidence="5">Belongs to the cytochrome P450 family.</text>
</comment>
<keyword evidence="11 14" id="KW-0408">Iron</keyword>
<gene>
    <name evidence="16" type="ORF">KR093_011322</name>
</gene>
<keyword evidence="15" id="KW-1133">Transmembrane helix</keyword>
<evidence type="ECO:0000256" key="4">
    <source>
        <dbReference type="ARBA" id="ARBA00004406"/>
    </source>
</evidence>
<keyword evidence="7 14" id="KW-0479">Metal-binding</keyword>
<dbReference type="InterPro" id="IPR036396">
    <property type="entry name" value="Cyt_P450_sf"/>
</dbReference>
<evidence type="ECO:0000256" key="10">
    <source>
        <dbReference type="ARBA" id="ARBA00023002"/>
    </source>
</evidence>
<evidence type="ECO:0000256" key="2">
    <source>
        <dbReference type="ARBA" id="ARBA00003690"/>
    </source>
</evidence>
<evidence type="ECO:0000313" key="17">
    <source>
        <dbReference type="Proteomes" id="UP001200034"/>
    </source>
</evidence>
<feature type="transmembrane region" description="Helical" evidence="15">
    <location>
        <begin position="207"/>
        <end position="228"/>
    </location>
</feature>
<keyword evidence="13 15" id="KW-0472">Membrane</keyword>
<accession>A0AAD4JUZ7</accession>
<comment type="subcellular location">
    <subcellularLocation>
        <location evidence="4">Endoplasmic reticulum membrane</location>
        <topology evidence="4">Peripheral membrane protein</topology>
    </subcellularLocation>
    <subcellularLocation>
        <location evidence="3">Microsome membrane</location>
        <topology evidence="3">Peripheral membrane protein</topology>
    </subcellularLocation>
</comment>
<protein>
    <submittedName>
        <fullName evidence="16">Uncharacterized protein</fullName>
    </submittedName>
</protein>
<dbReference type="GO" id="GO:0005789">
    <property type="term" value="C:endoplasmic reticulum membrane"/>
    <property type="evidence" value="ECO:0007669"/>
    <property type="project" value="UniProtKB-SubCell"/>
</dbReference>
<evidence type="ECO:0000256" key="12">
    <source>
        <dbReference type="ARBA" id="ARBA00023033"/>
    </source>
</evidence>
<feature type="transmembrane region" description="Helical" evidence="15">
    <location>
        <begin position="6"/>
        <end position="22"/>
    </location>
</feature>
<evidence type="ECO:0000256" key="15">
    <source>
        <dbReference type="SAM" id="Phobius"/>
    </source>
</evidence>
<dbReference type="AlphaFoldDB" id="A0AAD4JUZ7"/>
<dbReference type="SUPFAM" id="SSF48264">
    <property type="entry name" value="Cytochrome P450"/>
    <property type="match status" value="1"/>
</dbReference>
<proteinExistence type="inferred from homology"/>
<dbReference type="InterPro" id="IPR002401">
    <property type="entry name" value="Cyt_P450_E_grp-I"/>
</dbReference>
<dbReference type="GO" id="GO:0020037">
    <property type="term" value="F:heme binding"/>
    <property type="evidence" value="ECO:0007669"/>
    <property type="project" value="InterPro"/>
</dbReference>
<evidence type="ECO:0000256" key="11">
    <source>
        <dbReference type="ARBA" id="ARBA00023004"/>
    </source>
</evidence>
<dbReference type="Gene3D" id="1.10.630.10">
    <property type="entry name" value="Cytochrome P450"/>
    <property type="match status" value="1"/>
</dbReference>